<comment type="caution">
    <text evidence="1">The sequence shown here is derived from an EMBL/GenBank/DDBJ whole genome shotgun (WGS) entry which is preliminary data.</text>
</comment>
<sequence length="210" mass="22904">MPEAVVFDLGNVLIDWQPALAIAAGVGAVEAQRFLDAEDFDFLAWNHLQDSGRPWADGVAEVRRTHPHWAEHAAAYLDHFPASLGEVPGTAEIVRELHQAGVRLLGLTNWSDELYYPYAAGRFEVLTLLDHVVVSGEVKVAKPDPRAFEIVADRAGLPLDQLVFIDDNRANIDAAAALGMDAILFTGATQLREQLRARGYRLSAGPARSA</sequence>
<dbReference type="NCBIfam" id="TIGR01509">
    <property type="entry name" value="HAD-SF-IA-v3"/>
    <property type="match status" value="1"/>
</dbReference>
<name>A0ABW0MTM5_9ACTN</name>
<dbReference type="PRINTS" id="PR00413">
    <property type="entry name" value="HADHALOGNASE"/>
</dbReference>
<proteinExistence type="predicted"/>
<dbReference type="PANTHER" id="PTHR43611">
    <property type="entry name" value="ALPHA-D-GLUCOSE 1-PHOSPHATE PHOSPHATASE"/>
    <property type="match status" value="1"/>
</dbReference>
<dbReference type="InterPro" id="IPR023214">
    <property type="entry name" value="HAD_sf"/>
</dbReference>
<dbReference type="SFLD" id="SFLDS00003">
    <property type="entry name" value="Haloacid_Dehalogenase"/>
    <property type="match status" value="1"/>
</dbReference>
<dbReference type="EMBL" id="JBHSMD010000001">
    <property type="protein sequence ID" value="MFC5491581.1"/>
    <property type="molecule type" value="Genomic_DNA"/>
</dbReference>
<dbReference type="SFLD" id="SFLDG01129">
    <property type="entry name" value="C1.5:_HAD__Beta-PGM__Phosphata"/>
    <property type="match status" value="1"/>
</dbReference>
<dbReference type="Pfam" id="PF00702">
    <property type="entry name" value="Hydrolase"/>
    <property type="match status" value="1"/>
</dbReference>
<protein>
    <submittedName>
        <fullName evidence="1">HAD family phosphatase</fullName>
    </submittedName>
</protein>
<dbReference type="PANTHER" id="PTHR43611:SF3">
    <property type="entry name" value="FLAVIN MONONUCLEOTIDE HYDROLASE 1, CHLOROPLATIC"/>
    <property type="match status" value="1"/>
</dbReference>
<gene>
    <name evidence="1" type="ORF">ACFPKY_00635</name>
</gene>
<dbReference type="SUPFAM" id="SSF56784">
    <property type="entry name" value="HAD-like"/>
    <property type="match status" value="1"/>
</dbReference>
<dbReference type="RefSeq" id="WP_345180808.1">
    <property type="nucleotide sequence ID" value="NZ_BAABFQ010000008.1"/>
</dbReference>
<dbReference type="Gene3D" id="3.40.50.1000">
    <property type="entry name" value="HAD superfamily/HAD-like"/>
    <property type="match status" value="1"/>
</dbReference>
<evidence type="ECO:0000313" key="2">
    <source>
        <dbReference type="Proteomes" id="UP001595956"/>
    </source>
</evidence>
<keyword evidence="2" id="KW-1185">Reference proteome</keyword>
<organism evidence="1 2">
    <name type="scientific">Nocardioides caricicola</name>
    <dbReference type="NCBI Taxonomy" id="634770"/>
    <lineage>
        <taxon>Bacteria</taxon>
        <taxon>Bacillati</taxon>
        <taxon>Actinomycetota</taxon>
        <taxon>Actinomycetes</taxon>
        <taxon>Propionibacteriales</taxon>
        <taxon>Nocardioidaceae</taxon>
        <taxon>Nocardioides</taxon>
    </lineage>
</organism>
<dbReference type="Proteomes" id="UP001595956">
    <property type="component" value="Unassembled WGS sequence"/>
</dbReference>
<reference evidence="2" key="1">
    <citation type="journal article" date="2019" name="Int. J. Syst. Evol. Microbiol.">
        <title>The Global Catalogue of Microorganisms (GCM) 10K type strain sequencing project: providing services to taxonomists for standard genome sequencing and annotation.</title>
        <authorList>
            <consortium name="The Broad Institute Genomics Platform"/>
            <consortium name="The Broad Institute Genome Sequencing Center for Infectious Disease"/>
            <person name="Wu L."/>
            <person name="Ma J."/>
        </authorList>
    </citation>
    <scope>NUCLEOTIDE SEQUENCE [LARGE SCALE GENOMIC DNA]</scope>
    <source>
        <strain evidence="2">KACC 13778</strain>
    </source>
</reference>
<dbReference type="InterPro" id="IPR036412">
    <property type="entry name" value="HAD-like_sf"/>
</dbReference>
<evidence type="ECO:0000313" key="1">
    <source>
        <dbReference type="EMBL" id="MFC5491581.1"/>
    </source>
</evidence>
<accession>A0ABW0MTM5</accession>
<dbReference type="InterPro" id="IPR006439">
    <property type="entry name" value="HAD-SF_hydro_IA"/>
</dbReference>
<dbReference type="CDD" id="cd02603">
    <property type="entry name" value="HAD_sEH-N_like"/>
    <property type="match status" value="1"/>
</dbReference>